<feature type="transmembrane region" description="Helical" evidence="10">
    <location>
        <begin position="149"/>
        <end position="169"/>
    </location>
</feature>
<dbReference type="STRING" id="6265.A0A0B2UY81"/>
<dbReference type="SUPFAM" id="SSF81321">
    <property type="entry name" value="Family A G protein-coupled receptor-like"/>
    <property type="match status" value="2"/>
</dbReference>
<feature type="transmembrane region" description="Helical" evidence="10">
    <location>
        <begin position="293"/>
        <end position="312"/>
    </location>
</feature>
<comment type="subcellular location">
    <subcellularLocation>
        <location evidence="1">Cell membrane</location>
        <topology evidence="1">Multi-pass membrane protein</topology>
    </subcellularLocation>
</comment>
<keyword evidence="13" id="KW-1185">Reference proteome</keyword>
<comment type="caution">
    <text evidence="12">The sequence shown here is derived from an EMBL/GenBank/DDBJ whole genome shotgun (WGS) entry which is preliminary data.</text>
</comment>
<dbReference type="InterPro" id="IPR000276">
    <property type="entry name" value="GPCR_Rhodpsn"/>
</dbReference>
<evidence type="ECO:0000256" key="3">
    <source>
        <dbReference type="ARBA" id="ARBA00022692"/>
    </source>
</evidence>
<keyword evidence="8 9" id="KW-0807">Transducer</keyword>
<dbReference type="PROSITE" id="PS50262">
    <property type="entry name" value="G_PROTEIN_RECEP_F1_2"/>
    <property type="match status" value="1"/>
</dbReference>
<dbReference type="GO" id="GO:0004930">
    <property type="term" value="F:G protein-coupled receptor activity"/>
    <property type="evidence" value="ECO:0007669"/>
    <property type="project" value="UniProtKB-KW"/>
</dbReference>
<dbReference type="GO" id="GO:0042277">
    <property type="term" value="F:peptide binding"/>
    <property type="evidence" value="ECO:0007669"/>
    <property type="project" value="TreeGrafter"/>
</dbReference>
<evidence type="ECO:0000313" key="12">
    <source>
        <dbReference type="EMBL" id="KHN73785.1"/>
    </source>
</evidence>
<comment type="similarity">
    <text evidence="9">Belongs to the G-protein coupled receptor 1 family.</text>
</comment>
<feature type="transmembrane region" description="Helical" evidence="10">
    <location>
        <begin position="24"/>
        <end position="51"/>
    </location>
</feature>
<dbReference type="PRINTS" id="PR00237">
    <property type="entry name" value="GPCRRHODOPSN"/>
</dbReference>
<dbReference type="Pfam" id="PF00001">
    <property type="entry name" value="7tm_1"/>
    <property type="match status" value="1"/>
</dbReference>
<organism evidence="12 13">
    <name type="scientific">Toxocara canis</name>
    <name type="common">Canine roundworm</name>
    <dbReference type="NCBI Taxonomy" id="6265"/>
    <lineage>
        <taxon>Eukaryota</taxon>
        <taxon>Metazoa</taxon>
        <taxon>Ecdysozoa</taxon>
        <taxon>Nematoda</taxon>
        <taxon>Chromadorea</taxon>
        <taxon>Rhabditida</taxon>
        <taxon>Spirurina</taxon>
        <taxon>Ascaridomorpha</taxon>
        <taxon>Ascaridoidea</taxon>
        <taxon>Toxocaridae</taxon>
        <taxon>Toxocara</taxon>
    </lineage>
</organism>
<evidence type="ECO:0000256" key="8">
    <source>
        <dbReference type="ARBA" id="ARBA00023224"/>
    </source>
</evidence>
<evidence type="ECO:0000256" key="5">
    <source>
        <dbReference type="ARBA" id="ARBA00023040"/>
    </source>
</evidence>
<keyword evidence="7 9" id="KW-0675">Receptor</keyword>
<feature type="transmembrane region" description="Helical" evidence="10">
    <location>
        <begin position="71"/>
        <end position="94"/>
    </location>
</feature>
<protein>
    <submittedName>
        <fullName evidence="12">Putative G-protein coupled receptor C06G4.5</fullName>
    </submittedName>
</protein>
<reference evidence="12 13" key="1">
    <citation type="submission" date="2014-11" db="EMBL/GenBank/DDBJ databases">
        <title>Genetic blueprint of the zoonotic pathogen Toxocara canis.</title>
        <authorList>
            <person name="Zhu X.-Q."/>
            <person name="Korhonen P.K."/>
            <person name="Cai H."/>
            <person name="Young N.D."/>
            <person name="Nejsum P."/>
            <person name="von Samson-Himmelstjerna G."/>
            <person name="Boag P.R."/>
            <person name="Tan P."/>
            <person name="Li Q."/>
            <person name="Min J."/>
            <person name="Yang Y."/>
            <person name="Wang X."/>
            <person name="Fang X."/>
            <person name="Hall R.S."/>
            <person name="Hofmann A."/>
            <person name="Sternberg P.W."/>
            <person name="Jex A.R."/>
            <person name="Gasser R.B."/>
        </authorList>
    </citation>
    <scope>NUCLEOTIDE SEQUENCE [LARGE SCALE GENOMIC DNA]</scope>
    <source>
        <strain evidence="12">PN_DK_2014</strain>
    </source>
</reference>
<evidence type="ECO:0000256" key="1">
    <source>
        <dbReference type="ARBA" id="ARBA00004651"/>
    </source>
</evidence>
<dbReference type="EMBL" id="JPKZ01003059">
    <property type="protein sequence ID" value="KHN73785.1"/>
    <property type="molecule type" value="Genomic_DNA"/>
</dbReference>
<feature type="transmembrane region" description="Helical" evidence="10">
    <location>
        <begin position="390"/>
        <end position="409"/>
    </location>
</feature>
<dbReference type="GO" id="GO:0005886">
    <property type="term" value="C:plasma membrane"/>
    <property type="evidence" value="ECO:0007669"/>
    <property type="project" value="UniProtKB-SubCell"/>
</dbReference>
<dbReference type="PANTHER" id="PTHR24229:SF95">
    <property type="entry name" value="G-PROTEIN COUPLED RECEPTOR C06G4.5-RELATED"/>
    <property type="match status" value="1"/>
</dbReference>
<dbReference type="CDD" id="cd00637">
    <property type="entry name" value="7tm_classA_rhodopsin-like"/>
    <property type="match status" value="1"/>
</dbReference>
<evidence type="ECO:0000313" key="13">
    <source>
        <dbReference type="Proteomes" id="UP000031036"/>
    </source>
</evidence>
<feature type="transmembrane region" description="Helical" evidence="10">
    <location>
        <begin position="251"/>
        <end position="272"/>
    </location>
</feature>
<proteinExistence type="inferred from homology"/>
<sequence length="533" mass="60005">MTPVINTSASNMQSPPPPIHGAQFLIVVLPYSLIFTVGILGNTAVLTYAFFLTSMQSPPPPIHGAQFLIVVLPYSLIFTVGILGNTAVLTYAFFLTRSLRSSVLTLGNTFIYIVALSLVDTMVIMSIPFHMTSMVLDNWLFGDFVCKVYWILEMSNKVCSTFILTAMAFDRYMAICHPGVVRVHRVKQTLCIIISLLVIALALLLPVVYSAKVVRLSFGDKYISADGRIADISKEVCTDGMKRDLRMWVSLYVFIFGFLLPGTLLSFFYANMILKLRKQTRSLIQTRIPIRRVTTYTLVVSVFYFICQTPFWLTQIYGTLLTIANVRPPPQILIITYVCHMFPFIAAAFNWIFYAQLNTQFRKGLTLVSEQFVKNRTRSLIQTRIPIRRVTTYTLVVSVFYFICQTPFWLTQIYGTLLTIANVRPPPQILIITYVCHMFPFIAAAFNWIFYAQLNTQFRKGLTLVSEQFVKNRTRRYAAMPTSAIVAGEDTATINLVNGQNMNGINGGKCTKCGQPLNATSEYLGSPRPSASG</sequence>
<feature type="transmembrane region" description="Helical" evidence="10">
    <location>
        <begin position="106"/>
        <end position="129"/>
    </location>
</feature>
<feature type="transmembrane region" description="Helical" evidence="10">
    <location>
        <begin position="332"/>
        <end position="353"/>
    </location>
</feature>
<dbReference type="PROSITE" id="PS00237">
    <property type="entry name" value="G_PROTEIN_RECEP_F1_1"/>
    <property type="match status" value="1"/>
</dbReference>
<accession>A0A0B2UY81</accession>
<dbReference type="OrthoDB" id="6076970at2759"/>
<evidence type="ECO:0000256" key="9">
    <source>
        <dbReference type="RuleBase" id="RU000688"/>
    </source>
</evidence>
<dbReference type="Gene3D" id="1.20.1070.10">
    <property type="entry name" value="Rhodopsin 7-helix transmembrane proteins"/>
    <property type="match status" value="2"/>
</dbReference>
<feature type="domain" description="G-protein coupled receptors family 1 profile" evidence="11">
    <location>
        <begin position="84"/>
        <end position="354"/>
    </location>
</feature>
<evidence type="ECO:0000256" key="10">
    <source>
        <dbReference type="SAM" id="Phobius"/>
    </source>
</evidence>
<keyword evidence="4 10" id="KW-1133">Transmembrane helix</keyword>
<evidence type="ECO:0000256" key="4">
    <source>
        <dbReference type="ARBA" id="ARBA00022989"/>
    </source>
</evidence>
<keyword evidence="2" id="KW-1003">Cell membrane</keyword>
<feature type="transmembrane region" description="Helical" evidence="10">
    <location>
        <begin position="429"/>
        <end position="450"/>
    </location>
</feature>
<evidence type="ECO:0000256" key="6">
    <source>
        <dbReference type="ARBA" id="ARBA00023136"/>
    </source>
</evidence>
<evidence type="ECO:0000259" key="11">
    <source>
        <dbReference type="PROSITE" id="PS50262"/>
    </source>
</evidence>
<gene>
    <name evidence="12" type="primary">C06G4.5</name>
    <name evidence="12" type="ORF">Tcan_18452</name>
</gene>
<dbReference type="AlphaFoldDB" id="A0A0B2UY81"/>
<name>A0A0B2UY81_TOXCA</name>
<dbReference type="PANTHER" id="PTHR24229">
    <property type="entry name" value="NEUROPEPTIDES RECEPTOR"/>
    <property type="match status" value="1"/>
</dbReference>
<keyword evidence="5 9" id="KW-0297">G-protein coupled receptor</keyword>
<feature type="transmembrane region" description="Helical" evidence="10">
    <location>
        <begin position="190"/>
        <end position="209"/>
    </location>
</feature>
<dbReference type="Proteomes" id="UP000031036">
    <property type="component" value="Unassembled WGS sequence"/>
</dbReference>
<evidence type="ECO:0000256" key="7">
    <source>
        <dbReference type="ARBA" id="ARBA00023170"/>
    </source>
</evidence>
<keyword evidence="3 9" id="KW-0812">Transmembrane</keyword>
<evidence type="ECO:0000256" key="2">
    <source>
        <dbReference type="ARBA" id="ARBA00022475"/>
    </source>
</evidence>
<dbReference type="InterPro" id="IPR017452">
    <property type="entry name" value="GPCR_Rhodpsn_7TM"/>
</dbReference>
<keyword evidence="6 10" id="KW-0472">Membrane</keyword>
<dbReference type="GO" id="GO:0043005">
    <property type="term" value="C:neuron projection"/>
    <property type="evidence" value="ECO:0007669"/>
    <property type="project" value="TreeGrafter"/>
</dbReference>